<feature type="transmembrane region" description="Helical" evidence="1">
    <location>
        <begin position="28"/>
        <end position="46"/>
    </location>
</feature>
<sequence>MPEALKAGDHGDNEAVLRESRMKWPSKWMSAVLAVVAVAALLAVPLPRLVNLTTRIATVISIERPDTVVFDYVTTPAHWPRWHPSSLSVRGAIDHSLNVGEQVAEEFRVAGRRGSVLWTVAVRDRPRKWAIVGTIDGKPAGTVSYALTPVASGTRFEREFVYRAPTLWFEVLNVLFVRTRIQQESDEAVARLKKALETMP</sequence>
<organism evidence="2 3">
    <name type="scientific">Paraburkholderia youngii</name>
    <dbReference type="NCBI Taxonomy" id="2782701"/>
    <lineage>
        <taxon>Bacteria</taxon>
        <taxon>Pseudomonadati</taxon>
        <taxon>Pseudomonadota</taxon>
        <taxon>Betaproteobacteria</taxon>
        <taxon>Burkholderiales</taxon>
        <taxon>Burkholderiaceae</taxon>
        <taxon>Paraburkholderia</taxon>
    </lineage>
</organism>
<dbReference type="AlphaFoldDB" id="A0A7W8LDP7"/>
<accession>A0A7W8LDP7</accession>
<dbReference type="Pfam" id="PF10604">
    <property type="entry name" value="Polyketide_cyc2"/>
    <property type="match status" value="1"/>
</dbReference>
<gene>
    <name evidence="2" type="ORF">HDG41_007220</name>
</gene>
<dbReference type="InterPro" id="IPR023393">
    <property type="entry name" value="START-like_dom_sf"/>
</dbReference>
<evidence type="ECO:0000313" key="2">
    <source>
        <dbReference type="EMBL" id="MBB5405124.1"/>
    </source>
</evidence>
<dbReference type="SUPFAM" id="SSF55961">
    <property type="entry name" value="Bet v1-like"/>
    <property type="match status" value="1"/>
</dbReference>
<proteinExistence type="predicted"/>
<dbReference type="EMBL" id="JACHDE010000027">
    <property type="protein sequence ID" value="MBB5405124.1"/>
    <property type="molecule type" value="Genomic_DNA"/>
</dbReference>
<keyword evidence="1" id="KW-0812">Transmembrane</keyword>
<keyword evidence="1" id="KW-1133">Transmembrane helix</keyword>
<protein>
    <submittedName>
        <fullName evidence="2">Uncharacterized protein YndB with AHSA1/START domain</fullName>
    </submittedName>
</protein>
<name>A0A7W8LDP7_9BURK</name>
<evidence type="ECO:0000256" key="1">
    <source>
        <dbReference type="SAM" id="Phobius"/>
    </source>
</evidence>
<comment type="caution">
    <text evidence="2">The sequence shown here is derived from an EMBL/GenBank/DDBJ whole genome shotgun (WGS) entry which is preliminary data.</text>
</comment>
<evidence type="ECO:0000313" key="3">
    <source>
        <dbReference type="Proteomes" id="UP000592820"/>
    </source>
</evidence>
<keyword evidence="1" id="KW-0472">Membrane</keyword>
<dbReference type="Proteomes" id="UP000592820">
    <property type="component" value="Unassembled WGS sequence"/>
</dbReference>
<reference evidence="2 3" key="1">
    <citation type="submission" date="2020-08" db="EMBL/GenBank/DDBJ databases">
        <title>Genomic Encyclopedia of Type Strains, Phase IV (KMG-V): Genome sequencing to study the core and pangenomes of soil and plant-associated prokaryotes.</title>
        <authorList>
            <person name="Whitman W."/>
        </authorList>
    </citation>
    <scope>NUCLEOTIDE SEQUENCE [LARGE SCALE GENOMIC DNA]</scope>
    <source>
        <strain evidence="2 3">JPY162</strain>
    </source>
</reference>
<dbReference type="Gene3D" id="3.30.530.20">
    <property type="match status" value="1"/>
</dbReference>
<dbReference type="InterPro" id="IPR019587">
    <property type="entry name" value="Polyketide_cyclase/dehydratase"/>
</dbReference>